<dbReference type="Proteomes" id="UP000045782">
    <property type="component" value="Unassembled WGS sequence"/>
</dbReference>
<accession>A0A0U0ZR55</accession>
<dbReference type="AlphaFoldDB" id="A0A0U0ZR55"/>
<organism evidence="1 2">
    <name type="scientific">Mycobacteroides abscessus</name>
    <dbReference type="NCBI Taxonomy" id="36809"/>
    <lineage>
        <taxon>Bacteria</taxon>
        <taxon>Bacillati</taxon>
        <taxon>Actinomycetota</taxon>
        <taxon>Actinomycetes</taxon>
        <taxon>Mycobacteriales</taxon>
        <taxon>Mycobacteriaceae</taxon>
        <taxon>Mycobacteroides</taxon>
    </lineage>
</organism>
<gene>
    <name evidence="1" type="ORF">ERS075579_04006</name>
</gene>
<sequence>MQRFTQKQMLDYIRIDELNPAYSAALKLYWGRYGEPMKGSTRAVFATGTGHVIKVPYSYEGQEANLSEAAHWAAGVGVPLAPTELLGVDQLPPEVVSASDGNDLVIVRAAEVQIVPEGYEVPPWAHRLKDGPQVGWLPDGTLVAYDL</sequence>
<name>A0A0U0ZR55_9MYCO</name>
<reference evidence="1 2" key="1">
    <citation type="submission" date="2015-03" db="EMBL/GenBank/DDBJ databases">
        <authorList>
            <person name="Murphy D."/>
        </authorList>
    </citation>
    <scope>NUCLEOTIDE SEQUENCE [LARGE SCALE GENOMIC DNA]</scope>
    <source>
        <strain evidence="1 2">PAP088</strain>
    </source>
</reference>
<dbReference type="EMBL" id="CSWP01000009">
    <property type="protein sequence ID" value="CPV66457.1"/>
    <property type="molecule type" value="Genomic_DNA"/>
</dbReference>
<proteinExistence type="predicted"/>
<evidence type="ECO:0000313" key="1">
    <source>
        <dbReference type="EMBL" id="CPV66457.1"/>
    </source>
</evidence>
<evidence type="ECO:0000313" key="2">
    <source>
        <dbReference type="Proteomes" id="UP000045782"/>
    </source>
</evidence>
<protein>
    <submittedName>
        <fullName evidence="1">Uncharacterized protein</fullName>
    </submittedName>
</protein>